<dbReference type="GO" id="GO:0071555">
    <property type="term" value="P:cell wall organization"/>
    <property type="evidence" value="ECO:0007669"/>
    <property type="project" value="UniProtKB-UniRule"/>
</dbReference>
<name>A0A848ECM5_9PROT</name>
<evidence type="ECO:0000256" key="1">
    <source>
        <dbReference type="ARBA" id="ARBA00004752"/>
    </source>
</evidence>
<dbReference type="InterPro" id="IPR045380">
    <property type="entry name" value="LD_TPept_scaffold_dom"/>
</dbReference>
<evidence type="ECO:0000313" key="10">
    <source>
        <dbReference type="Proteomes" id="UP000548582"/>
    </source>
</evidence>
<keyword evidence="6 7" id="KW-0961">Cell wall biogenesis/degradation</keyword>
<dbReference type="PANTHER" id="PTHR41533:SF2">
    <property type="entry name" value="BLR7131 PROTEIN"/>
    <property type="match status" value="1"/>
</dbReference>
<feature type="domain" description="L,D-TPase catalytic" evidence="8">
    <location>
        <begin position="232"/>
        <end position="385"/>
    </location>
</feature>
<dbReference type="RefSeq" id="WP_170053308.1">
    <property type="nucleotide sequence ID" value="NZ_JABBKX010000002.1"/>
</dbReference>
<keyword evidence="10" id="KW-1185">Reference proteome</keyword>
<accession>A0A848ECM5</accession>
<evidence type="ECO:0000313" key="9">
    <source>
        <dbReference type="EMBL" id="NMJ41068.1"/>
    </source>
</evidence>
<feature type="active site" description="Nucleophile" evidence="7">
    <location>
        <position position="364"/>
    </location>
</feature>
<dbReference type="EMBL" id="JABBKX010000002">
    <property type="protein sequence ID" value="NMJ41068.1"/>
    <property type="molecule type" value="Genomic_DNA"/>
</dbReference>
<organism evidence="9 10">
    <name type="scientific">Neoroseomonas marina</name>
    <dbReference type="NCBI Taxonomy" id="1232220"/>
    <lineage>
        <taxon>Bacteria</taxon>
        <taxon>Pseudomonadati</taxon>
        <taxon>Pseudomonadota</taxon>
        <taxon>Alphaproteobacteria</taxon>
        <taxon>Acetobacterales</taxon>
        <taxon>Acetobacteraceae</taxon>
        <taxon>Neoroseomonas</taxon>
    </lineage>
</organism>
<dbReference type="GO" id="GO:0008360">
    <property type="term" value="P:regulation of cell shape"/>
    <property type="evidence" value="ECO:0007669"/>
    <property type="project" value="UniProtKB-UniRule"/>
</dbReference>
<sequence length="457" mass="51072">MPGPSDRPGLSRRGFAGASMGLATMALSACGADPQTELAVGRPPSGEAAFQALRSSGAQVVVAGEKLNVDLLRRFYERHDYARVWATRPAQAEALAKAVLRSGEHGLDPELFFGSLLQRRDTFPPLRRELLLTHAVLTYAEALAFGAVPLDRRKASEALTPDPVDVAAVLDTAIGARDPVAAIEGLAPGTTSYQALREALRRNRPATPAARLRQIEVNLERQRWLPRALPPDRVWVNLTDQRLVLYRAQQPVFTTRVIVGEEVDRKQSPEFRAQIEAGFFNPPWIIPQDIVAADILPRLDREPDYLERHNMVMRPNGEIEQRPGPDAGLGVVMFDMPNRFDVYLHDTPDKHLFTRDNRRISNGCIRVQNPLEFAALLMRQPVDSFEPVLATGRTTRRRLPTPMPVFLVYQTAFAGPTGGLEFRPDFYNRDADLWRQLQKRPQDRESGPLAGRLPIRA</sequence>
<evidence type="ECO:0000256" key="6">
    <source>
        <dbReference type="ARBA" id="ARBA00023316"/>
    </source>
</evidence>
<dbReference type="InterPro" id="IPR005490">
    <property type="entry name" value="LD_TPept_cat_dom"/>
</dbReference>
<dbReference type="GO" id="GO:0016740">
    <property type="term" value="F:transferase activity"/>
    <property type="evidence" value="ECO:0007669"/>
    <property type="project" value="UniProtKB-KW"/>
</dbReference>
<dbReference type="InterPro" id="IPR038063">
    <property type="entry name" value="Transpep_catalytic_dom"/>
</dbReference>
<dbReference type="CDD" id="cd16913">
    <property type="entry name" value="YkuD_like"/>
    <property type="match status" value="1"/>
</dbReference>
<evidence type="ECO:0000259" key="8">
    <source>
        <dbReference type="PROSITE" id="PS52029"/>
    </source>
</evidence>
<dbReference type="PROSITE" id="PS51257">
    <property type="entry name" value="PROKAR_LIPOPROTEIN"/>
    <property type="match status" value="1"/>
</dbReference>
<proteinExistence type="inferred from homology"/>
<dbReference type="Gene3D" id="2.40.440.10">
    <property type="entry name" value="L,D-transpeptidase catalytic domain-like"/>
    <property type="match status" value="1"/>
</dbReference>
<evidence type="ECO:0000256" key="3">
    <source>
        <dbReference type="ARBA" id="ARBA00022679"/>
    </source>
</evidence>
<dbReference type="Pfam" id="PF20142">
    <property type="entry name" value="Scaffold"/>
    <property type="match status" value="1"/>
</dbReference>
<dbReference type="SUPFAM" id="SSF141523">
    <property type="entry name" value="L,D-transpeptidase catalytic domain-like"/>
    <property type="match status" value="1"/>
</dbReference>
<evidence type="ECO:0000256" key="2">
    <source>
        <dbReference type="ARBA" id="ARBA00005992"/>
    </source>
</evidence>
<protein>
    <submittedName>
        <fullName evidence="9">L,D-transpeptidase family protein</fullName>
    </submittedName>
</protein>
<dbReference type="Pfam" id="PF03734">
    <property type="entry name" value="YkuD"/>
    <property type="match status" value="1"/>
</dbReference>
<dbReference type="PROSITE" id="PS52029">
    <property type="entry name" value="LD_TPASE"/>
    <property type="match status" value="1"/>
</dbReference>
<dbReference type="AlphaFoldDB" id="A0A848ECM5"/>
<dbReference type="Proteomes" id="UP000548582">
    <property type="component" value="Unassembled WGS sequence"/>
</dbReference>
<evidence type="ECO:0000256" key="4">
    <source>
        <dbReference type="ARBA" id="ARBA00022960"/>
    </source>
</evidence>
<dbReference type="InterPro" id="IPR052905">
    <property type="entry name" value="LD-transpeptidase_YkuD-like"/>
</dbReference>
<dbReference type="GO" id="GO:0004180">
    <property type="term" value="F:carboxypeptidase activity"/>
    <property type="evidence" value="ECO:0007669"/>
    <property type="project" value="UniProtKB-ARBA"/>
</dbReference>
<dbReference type="GO" id="GO:0009252">
    <property type="term" value="P:peptidoglycan biosynthetic process"/>
    <property type="evidence" value="ECO:0007669"/>
    <property type="project" value="UniProtKB-UniPathway"/>
</dbReference>
<evidence type="ECO:0000256" key="7">
    <source>
        <dbReference type="PROSITE-ProRule" id="PRU01373"/>
    </source>
</evidence>
<comment type="similarity">
    <text evidence="2">Belongs to the YkuD family.</text>
</comment>
<comment type="caution">
    <text evidence="9">The sequence shown here is derived from an EMBL/GenBank/DDBJ whole genome shotgun (WGS) entry which is preliminary data.</text>
</comment>
<keyword evidence="5 7" id="KW-0573">Peptidoglycan synthesis</keyword>
<dbReference type="InterPro" id="IPR006311">
    <property type="entry name" value="TAT_signal"/>
</dbReference>
<keyword evidence="4 7" id="KW-0133">Cell shape</keyword>
<dbReference type="PROSITE" id="PS51318">
    <property type="entry name" value="TAT"/>
    <property type="match status" value="1"/>
</dbReference>
<dbReference type="PANTHER" id="PTHR41533">
    <property type="entry name" value="L,D-TRANSPEPTIDASE HI_1667-RELATED"/>
    <property type="match status" value="1"/>
</dbReference>
<keyword evidence="3" id="KW-0808">Transferase</keyword>
<gene>
    <name evidence="9" type="ORF">GWK16_07445</name>
</gene>
<comment type="pathway">
    <text evidence="1 7">Cell wall biogenesis; peptidoglycan biosynthesis.</text>
</comment>
<feature type="active site" description="Proton donor/acceptor" evidence="7">
    <location>
        <position position="345"/>
    </location>
</feature>
<dbReference type="UniPathway" id="UPA00219"/>
<evidence type="ECO:0000256" key="5">
    <source>
        <dbReference type="ARBA" id="ARBA00022984"/>
    </source>
</evidence>
<reference evidence="9 10" key="1">
    <citation type="submission" date="2020-03" db="EMBL/GenBank/DDBJ databases">
        <authorList>
            <person name="Sun Q."/>
        </authorList>
    </citation>
    <scope>NUCLEOTIDE SEQUENCE [LARGE SCALE GENOMIC DNA]</scope>
    <source>
        <strain evidence="9 10">JC162</strain>
    </source>
</reference>